<dbReference type="InterPro" id="IPR036259">
    <property type="entry name" value="MFS_trans_sf"/>
</dbReference>
<proteinExistence type="predicted"/>
<feature type="transmembrane region" description="Helical" evidence="6">
    <location>
        <begin position="79"/>
        <end position="97"/>
    </location>
</feature>
<dbReference type="Gene3D" id="1.20.1720.10">
    <property type="entry name" value="Multidrug resistance protein D"/>
    <property type="match status" value="1"/>
</dbReference>
<feature type="transmembrane region" description="Helical" evidence="6">
    <location>
        <begin position="276"/>
        <end position="296"/>
    </location>
</feature>
<reference evidence="8 9" key="1">
    <citation type="submission" date="2019-03" db="EMBL/GenBank/DDBJ databases">
        <title>Ramlibacter henchirensis DSM 14656, whole genome shotgun sequence.</title>
        <authorList>
            <person name="Zhang X."/>
            <person name="Feng G."/>
            <person name="Zhu H."/>
        </authorList>
    </citation>
    <scope>NUCLEOTIDE SEQUENCE [LARGE SCALE GENOMIC DNA]</scope>
    <source>
        <strain evidence="8 9">DSM 14656</strain>
    </source>
</reference>
<evidence type="ECO:0000256" key="4">
    <source>
        <dbReference type="ARBA" id="ARBA00022989"/>
    </source>
</evidence>
<dbReference type="InterPro" id="IPR011701">
    <property type="entry name" value="MFS"/>
</dbReference>
<keyword evidence="3 6" id="KW-0812">Transmembrane</keyword>
<dbReference type="PROSITE" id="PS50850">
    <property type="entry name" value="MFS"/>
    <property type="match status" value="1"/>
</dbReference>
<dbReference type="PRINTS" id="PR01036">
    <property type="entry name" value="TCRTETB"/>
</dbReference>
<dbReference type="Proteomes" id="UP000298180">
    <property type="component" value="Unassembled WGS sequence"/>
</dbReference>
<feature type="transmembrane region" description="Helical" evidence="6">
    <location>
        <begin position="52"/>
        <end position="72"/>
    </location>
</feature>
<comment type="subcellular location">
    <subcellularLocation>
        <location evidence="1">Cell membrane</location>
        <topology evidence="1">Multi-pass membrane protein</topology>
    </subcellularLocation>
</comment>
<evidence type="ECO:0000256" key="2">
    <source>
        <dbReference type="ARBA" id="ARBA00022475"/>
    </source>
</evidence>
<evidence type="ECO:0000256" key="3">
    <source>
        <dbReference type="ARBA" id="ARBA00022692"/>
    </source>
</evidence>
<evidence type="ECO:0000313" key="9">
    <source>
        <dbReference type="Proteomes" id="UP000298180"/>
    </source>
</evidence>
<accession>A0A4Z0C9U3</accession>
<dbReference type="EMBL" id="SMLM01000001">
    <property type="protein sequence ID" value="TFZ07178.1"/>
    <property type="molecule type" value="Genomic_DNA"/>
</dbReference>
<dbReference type="InterPro" id="IPR020846">
    <property type="entry name" value="MFS_dom"/>
</dbReference>
<dbReference type="PANTHER" id="PTHR43124:SF3">
    <property type="entry name" value="CHLORAMPHENICOL EFFLUX PUMP RV0191"/>
    <property type="match status" value="1"/>
</dbReference>
<dbReference type="PANTHER" id="PTHR43124">
    <property type="entry name" value="PURINE EFFLUX PUMP PBUE"/>
    <property type="match status" value="1"/>
</dbReference>
<keyword evidence="5 6" id="KW-0472">Membrane</keyword>
<gene>
    <name evidence="8" type="ORF">EZ313_11370</name>
</gene>
<dbReference type="RefSeq" id="WP_135263259.1">
    <property type="nucleotide sequence ID" value="NZ_SMLM01000001.1"/>
</dbReference>
<name>A0A4Z0C9U3_9BURK</name>
<feature type="transmembrane region" description="Helical" evidence="6">
    <location>
        <begin position="368"/>
        <end position="387"/>
    </location>
</feature>
<keyword evidence="4 6" id="KW-1133">Transmembrane helix</keyword>
<feature type="domain" description="Major facilitator superfamily (MFS) profile" evidence="7">
    <location>
        <begin position="13"/>
        <end position="392"/>
    </location>
</feature>
<feature type="transmembrane region" description="Helical" evidence="6">
    <location>
        <begin position="103"/>
        <end position="125"/>
    </location>
</feature>
<comment type="caution">
    <text evidence="8">The sequence shown here is derived from an EMBL/GenBank/DDBJ whole genome shotgun (WGS) entry which is preliminary data.</text>
</comment>
<keyword evidence="2" id="KW-1003">Cell membrane</keyword>
<evidence type="ECO:0000256" key="1">
    <source>
        <dbReference type="ARBA" id="ARBA00004651"/>
    </source>
</evidence>
<feature type="transmembrane region" description="Helical" evidence="6">
    <location>
        <begin position="302"/>
        <end position="319"/>
    </location>
</feature>
<evidence type="ECO:0000256" key="6">
    <source>
        <dbReference type="SAM" id="Phobius"/>
    </source>
</evidence>
<dbReference type="GO" id="GO:0005886">
    <property type="term" value="C:plasma membrane"/>
    <property type="evidence" value="ECO:0007669"/>
    <property type="project" value="UniProtKB-SubCell"/>
</dbReference>
<feature type="transmembrane region" description="Helical" evidence="6">
    <location>
        <begin position="339"/>
        <end position="362"/>
    </location>
</feature>
<feature type="transmembrane region" description="Helical" evidence="6">
    <location>
        <begin position="247"/>
        <end position="264"/>
    </location>
</feature>
<protein>
    <submittedName>
        <fullName evidence="8">MFS transporter</fullName>
    </submittedName>
</protein>
<evidence type="ECO:0000313" key="8">
    <source>
        <dbReference type="EMBL" id="TFZ07178.1"/>
    </source>
</evidence>
<evidence type="ECO:0000256" key="5">
    <source>
        <dbReference type="ARBA" id="ARBA00023136"/>
    </source>
</evidence>
<feature type="transmembrane region" description="Helical" evidence="6">
    <location>
        <begin position="12"/>
        <end position="32"/>
    </location>
</feature>
<feature type="transmembrane region" description="Helical" evidence="6">
    <location>
        <begin position="137"/>
        <end position="159"/>
    </location>
</feature>
<organism evidence="8 9">
    <name type="scientific">Ramlibacter henchirensis</name>
    <dbReference type="NCBI Taxonomy" id="204072"/>
    <lineage>
        <taxon>Bacteria</taxon>
        <taxon>Pseudomonadati</taxon>
        <taxon>Pseudomonadota</taxon>
        <taxon>Betaproteobacteria</taxon>
        <taxon>Burkholderiales</taxon>
        <taxon>Comamonadaceae</taxon>
        <taxon>Ramlibacter</taxon>
    </lineage>
</organism>
<dbReference type="Pfam" id="PF07690">
    <property type="entry name" value="MFS_1"/>
    <property type="match status" value="1"/>
</dbReference>
<evidence type="ECO:0000259" key="7">
    <source>
        <dbReference type="PROSITE" id="PS50850"/>
    </source>
</evidence>
<feature type="transmembrane region" description="Helical" evidence="6">
    <location>
        <begin position="219"/>
        <end position="241"/>
    </location>
</feature>
<dbReference type="InterPro" id="IPR050189">
    <property type="entry name" value="MFS_Efflux_Transporters"/>
</dbReference>
<sequence>MQPAFPPLQRNVAFIAIVLATILNFAATDLVLPAIPMLPHALAGTPEEAQHVLAAYVAGFAGGLLLFGELGARHAQQPLLAASLLLFALLSWSAGRAETMPALIALRFVQGVTAAAGAAFAPGILRRIFSPQQAVRAIGLQGSIESLMPALAPIAGAWLLTAYSWRASFVVLAAASALVAFVVALMPSRAFPPPASGASGGYLQLLRNREVSRHGFSQAFSLAGLLVIVLGAPAVMVSVWGGPLGDFIRMQVVGVATFIAAVQLSHRLSRRYGDEAVILGGSLVSAAGCVAVFLYALAGGRSAAVVTVIWIAVNGGFGLRGPAGFLRAIVAAGGDDSRAAAMVILAILLSTAAGTVVVAPWITSGLAPVAGVASALSLGSVLVLVGLRRQQEPPLAP</sequence>
<dbReference type="AlphaFoldDB" id="A0A4Z0C9U3"/>
<keyword evidence="9" id="KW-1185">Reference proteome</keyword>
<dbReference type="OrthoDB" id="9814303at2"/>
<feature type="transmembrane region" description="Helical" evidence="6">
    <location>
        <begin position="165"/>
        <end position="186"/>
    </location>
</feature>
<dbReference type="SUPFAM" id="SSF103473">
    <property type="entry name" value="MFS general substrate transporter"/>
    <property type="match status" value="1"/>
</dbReference>
<dbReference type="GO" id="GO:0022857">
    <property type="term" value="F:transmembrane transporter activity"/>
    <property type="evidence" value="ECO:0007669"/>
    <property type="project" value="InterPro"/>
</dbReference>